<sequence length="365" mass="40407">MPNLVYRNVKIAALTSAAPMFTQNIVVNEDDPNFKYVKTFIKQIGIQKRHISNNCQTATDLGYAASCEALRLSNIDSKDIDVVVFATQTPDFNMGTGNAHILHNLLKLRKDAFAIDLSVACAGFPYALSVGLGYLQQQSVHNVLIVLSDIQWCEYSNLEELLSERIFMFGEAAGALLVTDNGTDDVAVSLCTDGSGYKYLFAPNEGKKNKWNRFSFVVDDPYGEKEIFTRYMNGMEITSFSTINVTESIKEFMSAMGTTTDSYDYLVVHQANKQIVSTIGKRLGFDKDLVLSSLEEYGNTDCASIPVTIAHNKDIFNKDKISFLTSGFGSGLSWGVASINISKESIGKPIFIEDGRFTDNVVRLR</sequence>
<dbReference type="EMBL" id="JAGFNY010000027">
    <property type="protein sequence ID" value="MBW7570733.1"/>
    <property type="molecule type" value="Genomic_DNA"/>
</dbReference>
<gene>
    <name evidence="10" type="ORF">J5V48_07495</name>
</gene>
<evidence type="ECO:0000256" key="5">
    <source>
        <dbReference type="ARBA" id="ARBA00022832"/>
    </source>
</evidence>
<evidence type="ECO:0000259" key="8">
    <source>
        <dbReference type="Pfam" id="PF08541"/>
    </source>
</evidence>
<dbReference type="CDD" id="cd00830">
    <property type="entry name" value="KAS_III"/>
    <property type="match status" value="1"/>
</dbReference>
<comment type="similarity">
    <text evidence="2">Belongs to the thiolase-like superfamily. FabH family.</text>
</comment>
<evidence type="ECO:0000259" key="9">
    <source>
        <dbReference type="Pfam" id="PF08545"/>
    </source>
</evidence>
<comment type="pathway">
    <text evidence="1">Lipid metabolism.</text>
</comment>
<proteinExistence type="inferred from homology"/>
<feature type="domain" description="Beta-ketoacyl-[acyl-carrier-protein] synthase III C-terminal" evidence="8">
    <location>
        <begin position="255"/>
        <end position="340"/>
    </location>
</feature>
<dbReference type="InterPro" id="IPR013747">
    <property type="entry name" value="ACP_syn_III_C"/>
</dbReference>
<dbReference type="SUPFAM" id="SSF53901">
    <property type="entry name" value="Thiolase-like"/>
    <property type="match status" value="1"/>
</dbReference>
<evidence type="ECO:0000256" key="4">
    <source>
        <dbReference type="ARBA" id="ARBA00022679"/>
    </source>
</evidence>
<dbReference type="RefSeq" id="WP_219937958.1">
    <property type="nucleotide sequence ID" value="NZ_JAGFNY010000027.1"/>
</dbReference>
<evidence type="ECO:0000256" key="6">
    <source>
        <dbReference type="ARBA" id="ARBA00023098"/>
    </source>
</evidence>
<accession>A0ABS7DHG2</accession>
<keyword evidence="3" id="KW-0444">Lipid biosynthesis</keyword>
<keyword evidence="7" id="KW-0275">Fatty acid biosynthesis</keyword>
<keyword evidence="4" id="KW-0808">Transferase</keyword>
<evidence type="ECO:0000313" key="11">
    <source>
        <dbReference type="Proteomes" id="UP000731465"/>
    </source>
</evidence>
<dbReference type="Gene3D" id="3.40.47.10">
    <property type="match status" value="1"/>
</dbReference>
<reference evidence="10 11" key="1">
    <citation type="submission" date="2021-03" db="EMBL/GenBank/DDBJ databases">
        <title>Succinivibrio sp. nov. isolated from feces of cow.</title>
        <authorList>
            <person name="Choi J.-Y."/>
        </authorList>
    </citation>
    <scope>NUCLEOTIDE SEQUENCE [LARGE SCALE GENOMIC DNA]</scope>
    <source>
        <strain evidence="10 11">AGMB01872</strain>
    </source>
</reference>
<comment type="caution">
    <text evidence="10">The sequence shown here is derived from an EMBL/GenBank/DDBJ whole genome shotgun (WGS) entry which is preliminary data.</text>
</comment>
<organism evidence="10 11">
    <name type="scientific">Succinivibrio faecicola</name>
    <dbReference type="NCBI Taxonomy" id="2820300"/>
    <lineage>
        <taxon>Bacteria</taxon>
        <taxon>Pseudomonadati</taxon>
        <taxon>Pseudomonadota</taxon>
        <taxon>Gammaproteobacteria</taxon>
        <taxon>Aeromonadales</taxon>
        <taxon>Succinivibrionaceae</taxon>
        <taxon>Succinivibrio</taxon>
    </lineage>
</organism>
<evidence type="ECO:0000256" key="2">
    <source>
        <dbReference type="ARBA" id="ARBA00008642"/>
    </source>
</evidence>
<dbReference type="PANTHER" id="PTHR43091">
    <property type="entry name" value="3-OXOACYL-[ACYL-CARRIER-PROTEIN] SYNTHASE"/>
    <property type="match status" value="1"/>
</dbReference>
<evidence type="ECO:0000256" key="1">
    <source>
        <dbReference type="ARBA" id="ARBA00005189"/>
    </source>
</evidence>
<dbReference type="InterPro" id="IPR013751">
    <property type="entry name" value="ACP_syn_III_N"/>
</dbReference>
<protein>
    <submittedName>
        <fullName evidence="10">Ketoacyl-ACP synthase III</fullName>
    </submittedName>
</protein>
<dbReference type="InterPro" id="IPR016039">
    <property type="entry name" value="Thiolase-like"/>
</dbReference>
<keyword evidence="11" id="KW-1185">Reference proteome</keyword>
<dbReference type="Pfam" id="PF08545">
    <property type="entry name" value="ACP_syn_III"/>
    <property type="match status" value="1"/>
</dbReference>
<feature type="domain" description="Beta-ketoacyl-[acyl-carrier-protein] synthase III N-terminal" evidence="9">
    <location>
        <begin position="115"/>
        <end position="194"/>
    </location>
</feature>
<evidence type="ECO:0000256" key="7">
    <source>
        <dbReference type="ARBA" id="ARBA00023160"/>
    </source>
</evidence>
<evidence type="ECO:0000256" key="3">
    <source>
        <dbReference type="ARBA" id="ARBA00022516"/>
    </source>
</evidence>
<evidence type="ECO:0000313" key="10">
    <source>
        <dbReference type="EMBL" id="MBW7570733.1"/>
    </source>
</evidence>
<dbReference type="Proteomes" id="UP000731465">
    <property type="component" value="Unassembled WGS sequence"/>
</dbReference>
<name>A0ABS7DHG2_9GAMM</name>
<dbReference type="PANTHER" id="PTHR43091:SF1">
    <property type="entry name" value="BETA-KETOACYL-[ACYL-CARRIER-PROTEIN] SYNTHASE III, CHLOROPLASTIC"/>
    <property type="match status" value="1"/>
</dbReference>
<dbReference type="Pfam" id="PF08541">
    <property type="entry name" value="ACP_syn_III_C"/>
    <property type="match status" value="1"/>
</dbReference>
<keyword evidence="6" id="KW-0443">Lipid metabolism</keyword>
<keyword evidence="5" id="KW-0276">Fatty acid metabolism</keyword>